<reference evidence="3" key="1">
    <citation type="submission" date="2014-10" db="EMBL/GenBank/DDBJ databases">
        <authorList>
            <person name="King R."/>
        </authorList>
    </citation>
    <scope>NUCLEOTIDE SEQUENCE [LARGE SCALE GENOMIC DNA]</scope>
    <source>
        <strain evidence="3">A3/5</strain>
    </source>
</reference>
<keyword evidence="3" id="KW-1185">Reference proteome</keyword>
<feature type="region of interest" description="Disordered" evidence="1">
    <location>
        <begin position="1"/>
        <end position="21"/>
    </location>
</feature>
<evidence type="ECO:0000256" key="1">
    <source>
        <dbReference type="SAM" id="MobiDB-lite"/>
    </source>
</evidence>
<dbReference type="AlphaFoldDB" id="A0A2L2T132"/>
<dbReference type="RefSeq" id="XP_025581163.1">
    <property type="nucleotide sequence ID" value="XM_025726614.1"/>
</dbReference>
<evidence type="ECO:0000313" key="3">
    <source>
        <dbReference type="Proteomes" id="UP000245910"/>
    </source>
</evidence>
<dbReference type="EMBL" id="LN649232">
    <property type="protein sequence ID" value="CEI38769.1"/>
    <property type="molecule type" value="Genomic_DNA"/>
</dbReference>
<proteinExistence type="predicted"/>
<protein>
    <submittedName>
        <fullName evidence="2">Uncharacterized protein</fullName>
    </submittedName>
</protein>
<name>A0A2L2T132_9HYPO</name>
<dbReference type="GeneID" id="37263095"/>
<dbReference type="STRING" id="56646.A0A2L2T132"/>
<sequence length="158" mass="17432">MSDPPKSHETQYGASVAPSVEKEMTARDIAVQAEAPAKRSSQVETSAETAIHQFAGPENNFRMDAQKPSDSGWVHALVDIDESLLPGFANETIQHVSLGPYRGFNARFKLDMGLYFKPAMKMQFMVRHGSKTHLFAIVIIPLHVILGKSHITDIQTAD</sequence>
<evidence type="ECO:0000313" key="2">
    <source>
        <dbReference type="EMBL" id="CEI38769.1"/>
    </source>
</evidence>
<accession>A0A2L2T132</accession>
<dbReference type="Proteomes" id="UP000245910">
    <property type="component" value="Chromosome IIII"/>
</dbReference>
<dbReference type="KEGG" id="fvn:FVRRES_11460"/>
<organism evidence="2 3">
    <name type="scientific">Fusarium venenatum</name>
    <dbReference type="NCBI Taxonomy" id="56646"/>
    <lineage>
        <taxon>Eukaryota</taxon>
        <taxon>Fungi</taxon>
        <taxon>Dikarya</taxon>
        <taxon>Ascomycota</taxon>
        <taxon>Pezizomycotina</taxon>
        <taxon>Sordariomycetes</taxon>
        <taxon>Hypocreomycetidae</taxon>
        <taxon>Hypocreales</taxon>
        <taxon>Nectriaceae</taxon>
        <taxon>Fusarium</taxon>
    </lineage>
</organism>